<evidence type="ECO:0000256" key="1">
    <source>
        <dbReference type="SAM" id="Phobius"/>
    </source>
</evidence>
<gene>
    <name evidence="2" type="ORF">BD310DRAFT_836540</name>
</gene>
<evidence type="ECO:0000313" key="3">
    <source>
        <dbReference type="Proteomes" id="UP000292082"/>
    </source>
</evidence>
<feature type="transmembrane region" description="Helical" evidence="1">
    <location>
        <begin position="106"/>
        <end position="132"/>
    </location>
</feature>
<feature type="transmembrane region" description="Helical" evidence="1">
    <location>
        <begin position="61"/>
        <end position="85"/>
    </location>
</feature>
<name>A0A4Q9QFF1_9APHY</name>
<sequence>MFSTMRIFALSGMNYFLAMVTFVLSILPPVLYLIQNLKWNRVENLSVPFNCSGDDFTPRRILIMCTALGRGGSIIADCLVLIITWRRTYWAHKAQRHVGIGPSLNAVMLYNGSIYFVVLASLNAIDLILVILHLSQDSFGSASSYVGLFGDALSPILISRFILSLRQVNQDATQHSNASKSMGLQFSVQTPSGHSLPRSLASLAEPVCMNPEDADMEWEHEAAVDAVTNKEDTVTSVSKADITTAMDGTPDQLNGVAAHEEVIG</sequence>
<proteinExistence type="predicted"/>
<dbReference type="EMBL" id="ML145084">
    <property type="protein sequence ID" value="TBU65594.1"/>
    <property type="molecule type" value="Genomic_DNA"/>
</dbReference>
<organism evidence="2 3">
    <name type="scientific">Dichomitus squalens</name>
    <dbReference type="NCBI Taxonomy" id="114155"/>
    <lineage>
        <taxon>Eukaryota</taxon>
        <taxon>Fungi</taxon>
        <taxon>Dikarya</taxon>
        <taxon>Basidiomycota</taxon>
        <taxon>Agaricomycotina</taxon>
        <taxon>Agaricomycetes</taxon>
        <taxon>Polyporales</taxon>
        <taxon>Polyporaceae</taxon>
        <taxon>Dichomitus</taxon>
    </lineage>
</organism>
<keyword evidence="1" id="KW-1133">Transmembrane helix</keyword>
<feature type="transmembrane region" description="Helical" evidence="1">
    <location>
        <begin position="144"/>
        <end position="163"/>
    </location>
</feature>
<keyword evidence="3" id="KW-1185">Reference proteome</keyword>
<protein>
    <submittedName>
        <fullName evidence="2">Uncharacterized protein</fullName>
    </submittedName>
</protein>
<feature type="transmembrane region" description="Helical" evidence="1">
    <location>
        <begin position="12"/>
        <end position="34"/>
    </location>
</feature>
<keyword evidence="1" id="KW-0472">Membrane</keyword>
<reference evidence="2 3" key="1">
    <citation type="submission" date="2019-01" db="EMBL/GenBank/DDBJ databases">
        <title>Draft genome sequences of three monokaryotic isolates of the white-rot basidiomycete fungus Dichomitus squalens.</title>
        <authorList>
            <consortium name="DOE Joint Genome Institute"/>
            <person name="Lopez S.C."/>
            <person name="Andreopoulos B."/>
            <person name="Pangilinan J."/>
            <person name="Lipzen A."/>
            <person name="Riley R."/>
            <person name="Ahrendt S."/>
            <person name="Ng V."/>
            <person name="Barry K."/>
            <person name="Daum C."/>
            <person name="Grigoriev I.V."/>
            <person name="Hilden K.S."/>
            <person name="Makela M.R."/>
            <person name="de Vries R.P."/>
        </authorList>
    </citation>
    <scope>NUCLEOTIDE SEQUENCE [LARGE SCALE GENOMIC DNA]</scope>
    <source>
        <strain evidence="2 3">CBS 464.89</strain>
    </source>
</reference>
<accession>A0A4Q9QFF1</accession>
<dbReference type="Proteomes" id="UP000292082">
    <property type="component" value="Unassembled WGS sequence"/>
</dbReference>
<evidence type="ECO:0000313" key="2">
    <source>
        <dbReference type="EMBL" id="TBU65594.1"/>
    </source>
</evidence>
<dbReference type="AlphaFoldDB" id="A0A4Q9QFF1"/>
<keyword evidence="1" id="KW-0812">Transmembrane</keyword>